<organism evidence="1">
    <name type="scientific">Candidatus Kentrum sp. FW</name>
    <dbReference type="NCBI Taxonomy" id="2126338"/>
    <lineage>
        <taxon>Bacteria</taxon>
        <taxon>Pseudomonadati</taxon>
        <taxon>Pseudomonadota</taxon>
        <taxon>Gammaproteobacteria</taxon>
        <taxon>Candidatus Kentrum</taxon>
    </lineage>
</organism>
<accession>A0A450THY1</accession>
<gene>
    <name evidence="1" type="ORF">BECKFW1821C_GA0114237_101082</name>
</gene>
<dbReference type="EMBL" id="CAADFE010000010">
    <property type="protein sequence ID" value="VFJ66846.1"/>
    <property type="molecule type" value="Genomic_DNA"/>
</dbReference>
<reference evidence="1" key="1">
    <citation type="submission" date="2019-02" db="EMBL/GenBank/DDBJ databases">
        <authorList>
            <person name="Gruber-Vodicka R. H."/>
            <person name="Seah K. B. B."/>
        </authorList>
    </citation>
    <scope>NUCLEOTIDE SEQUENCE</scope>
    <source>
        <strain evidence="1">BECK_BZ131</strain>
    </source>
</reference>
<protein>
    <recommendedName>
        <fullName evidence="2">PIN domain-containing protein</fullName>
    </recommendedName>
</protein>
<sequence>MLIYLDNCCIQRPLDDRSQSRINLEAKAIEAVLELIESGAIRLLSSQVNEVEIRNTPDSERGRRIFAMGIVSLADTIATVSRAAYERAEKIEPMCEEIEWRNNWEGKSSQATKKNTSAAWMRYTRRWRLNIMPTISAPPIKDF</sequence>
<proteinExistence type="predicted"/>
<evidence type="ECO:0008006" key="2">
    <source>
        <dbReference type="Google" id="ProtNLM"/>
    </source>
</evidence>
<name>A0A450THY1_9GAMM</name>
<evidence type="ECO:0000313" key="1">
    <source>
        <dbReference type="EMBL" id="VFJ66846.1"/>
    </source>
</evidence>
<dbReference type="AlphaFoldDB" id="A0A450THY1"/>